<dbReference type="AlphaFoldDB" id="A0AAD9CUW7"/>
<evidence type="ECO:0000256" key="5">
    <source>
        <dbReference type="ARBA" id="ARBA00023136"/>
    </source>
</evidence>
<feature type="transmembrane region" description="Helical" evidence="11">
    <location>
        <begin position="260"/>
        <end position="276"/>
    </location>
</feature>
<dbReference type="GO" id="GO:0006612">
    <property type="term" value="P:protein targeting to membrane"/>
    <property type="evidence" value="ECO:0007669"/>
    <property type="project" value="TreeGrafter"/>
</dbReference>
<comment type="domain">
    <text evidence="11">The DHHC domain is required for palmitoyltransferase activity.</text>
</comment>
<keyword evidence="3 11" id="KW-0812">Transmembrane</keyword>
<keyword evidence="15" id="KW-1185">Reference proteome</keyword>
<dbReference type="GO" id="GO:0005794">
    <property type="term" value="C:Golgi apparatus"/>
    <property type="evidence" value="ECO:0007669"/>
    <property type="project" value="TreeGrafter"/>
</dbReference>
<dbReference type="EC" id="2.3.1.225" evidence="11"/>
<feature type="region of interest" description="Disordered" evidence="12">
    <location>
        <begin position="457"/>
        <end position="504"/>
    </location>
</feature>
<evidence type="ECO:0000256" key="3">
    <source>
        <dbReference type="ARBA" id="ARBA00022692"/>
    </source>
</evidence>
<dbReference type="GO" id="GO:0005783">
    <property type="term" value="C:endoplasmic reticulum"/>
    <property type="evidence" value="ECO:0007669"/>
    <property type="project" value="TreeGrafter"/>
</dbReference>
<protein>
    <recommendedName>
        <fullName evidence="11">Palmitoyltransferase</fullName>
        <ecNumber evidence="11">2.3.1.225</ecNumber>
    </recommendedName>
</protein>
<dbReference type="PANTHER" id="PTHR22883:SF23">
    <property type="entry name" value="PALMITOYLTRANSFERASE ZDHHC6"/>
    <property type="match status" value="1"/>
</dbReference>
<dbReference type="Pfam" id="PF01529">
    <property type="entry name" value="DHHC"/>
    <property type="match status" value="1"/>
</dbReference>
<dbReference type="PANTHER" id="PTHR22883">
    <property type="entry name" value="ZINC FINGER DHHC DOMAIN CONTAINING PROTEIN"/>
    <property type="match status" value="1"/>
</dbReference>
<sequence>MPSRNQSCCSWFASKIPLFISYLILSTSWIGFSTAVSLSQTLLVHGEILHFAAQQVFFNLLWIMTVISLLIASTRDPGRPDPELAPRVYPATCGTPDEVCSKGEGKGGHIDGPHESSAGRLRPKSLRFLKNTYWMNSRITKDHASPLPLDQTPRKTQSAWFPQGDDECDEELSTRHPMSQCHPDEEKQALLAPAGLRVKPNDSSSTSPHVTKAPAWCSTCNAWKPDRSHHCRWCGRCCLKMDHHCIWLGTCVGFHNYKPFLLFVTYATFLACFAGLEAGHELWRGLEPAVNTSRSQARFPECRNGTCLLDQLDPMSLAGSRDLVLLICFLLALLGTVSGLTIGSLASFHWWLVLRNMTTLEMMHHSSTDHYPVRARRGRRIPRHERSKLLSELRSINPYDLGWQDNIRSVFGRRSRFLAGWPTIRAYQRNDKMAGHFFDVDPAKAQRVDDIERQLAQEHRHKSHHTGGRESSSRHSDHDVYSGTSSDSSSAEGDDELSGSGTSF</sequence>
<evidence type="ECO:0000256" key="11">
    <source>
        <dbReference type="RuleBase" id="RU079119"/>
    </source>
</evidence>
<proteinExistence type="inferred from homology"/>
<evidence type="ECO:0000256" key="9">
    <source>
        <dbReference type="ARBA" id="ARBA00038298"/>
    </source>
</evidence>
<feature type="transmembrane region" description="Helical" evidence="11">
    <location>
        <begin position="323"/>
        <end position="353"/>
    </location>
</feature>
<keyword evidence="2 11" id="KW-0808">Transferase</keyword>
<evidence type="ECO:0000313" key="14">
    <source>
        <dbReference type="EMBL" id="KAK1921892.1"/>
    </source>
</evidence>
<evidence type="ECO:0000259" key="13">
    <source>
        <dbReference type="Pfam" id="PF01529"/>
    </source>
</evidence>
<comment type="similarity">
    <text evidence="9">Belongs to the DHHC palmitoyltransferase family. PFA5 subfamily.</text>
</comment>
<comment type="catalytic activity">
    <reaction evidence="10 11">
        <text>L-cysteinyl-[protein] + hexadecanoyl-CoA = S-hexadecanoyl-L-cysteinyl-[protein] + CoA</text>
        <dbReference type="Rhea" id="RHEA:36683"/>
        <dbReference type="Rhea" id="RHEA-COMP:10131"/>
        <dbReference type="Rhea" id="RHEA-COMP:11032"/>
        <dbReference type="ChEBI" id="CHEBI:29950"/>
        <dbReference type="ChEBI" id="CHEBI:57287"/>
        <dbReference type="ChEBI" id="CHEBI:57379"/>
        <dbReference type="ChEBI" id="CHEBI:74151"/>
        <dbReference type="EC" id="2.3.1.225"/>
    </reaction>
</comment>
<name>A0AAD9CUW7_PAPLA</name>
<dbReference type="InterPro" id="IPR001594">
    <property type="entry name" value="Palmitoyltrfase_DHHC"/>
</dbReference>
<accession>A0AAD9CUW7</accession>
<keyword evidence="4 11" id="KW-1133">Transmembrane helix</keyword>
<dbReference type="GO" id="GO:0019706">
    <property type="term" value="F:protein-cysteine S-palmitoyltransferase activity"/>
    <property type="evidence" value="ECO:0007669"/>
    <property type="project" value="UniProtKB-EC"/>
</dbReference>
<keyword evidence="7" id="KW-0449">Lipoprotein</keyword>
<keyword evidence="8 11" id="KW-0012">Acyltransferase</keyword>
<evidence type="ECO:0000256" key="7">
    <source>
        <dbReference type="ARBA" id="ARBA00023288"/>
    </source>
</evidence>
<feature type="compositionally biased region" description="Low complexity" evidence="12">
    <location>
        <begin position="482"/>
        <end position="491"/>
    </location>
</feature>
<keyword evidence="6" id="KW-0564">Palmitate</keyword>
<evidence type="ECO:0000256" key="1">
    <source>
        <dbReference type="ARBA" id="ARBA00004141"/>
    </source>
</evidence>
<evidence type="ECO:0000256" key="2">
    <source>
        <dbReference type="ARBA" id="ARBA00022679"/>
    </source>
</evidence>
<evidence type="ECO:0000256" key="6">
    <source>
        <dbReference type="ARBA" id="ARBA00023139"/>
    </source>
</evidence>
<dbReference type="PROSITE" id="PS50216">
    <property type="entry name" value="DHHC"/>
    <property type="match status" value="1"/>
</dbReference>
<feature type="domain" description="Palmitoyltransferase DHHC" evidence="13">
    <location>
        <begin position="212"/>
        <end position="365"/>
    </location>
</feature>
<evidence type="ECO:0000313" key="15">
    <source>
        <dbReference type="Proteomes" id="UP001182556"/>
    </source>
</evidence>
<comment type="caution">
    <text evidence="14">The sequence shown here is derived from an EMBL/GenBank/DDBJ whole genome shotgun (WGS) entry which is preliminary data.</text>
</comment>
<evidence type="ECO:0000256" key="10">
    <source>
        <dbReference type="ARBA" id="ARBA00048048"/>
    </source>
</evidence>
<feature type="transmembrane region" description="Helical" evidence="11">
    <location>
        <begin position="52"/>
        <end position="72"/>
    </location>
</feature>
<gene>
    <name evidence="14" type="ORF">DB88DRAFT_499571</name>
</gene>
<dbReference type="Proteomes" id="UP001182556">
    <property type="component" value="Unassembled WGS sequence"/>
</dbReference>
<organism evidence="14 15">
    <name type="scientific">Papiliotrema laurentii</name>
    <name type="common">Cryptococcus laurentii</name>
    <dbReference type="NCBI Taxonomy" id="5418"/>
    <lineage>
        <taxon>Eukaryota</taxon>
        <taxon>Fungi</taxon>
        <taxon>Dikarya</taxon>
        <taxon>Basidiomycota</taxon>
        <taxon>Agaricomycotina</taxon>
        <taxon>Tremellomycetes</taxon>
        <taxon>Tremellales</taxon>
        <taxon>Rhynchogastremaceae</taxon>
        <taxon>Papiliotrema</taxon>
    </lineage>
</organism>
<dbReference type="GO" id="GO:0016020">
    <property type="term" value="C:membrane"/>
    <property type="evidence" value="ECO:0007669"/>
    <property type="project" value="UniProtKB-SubCell"/>
</dbReference>
<dbReference type="InterPro" id="IPR039859">
    <property type="entry name" value="PFA4/ZDH16/20/ERF2-like"/>
</dbReference>
<feature type="compositionally biased region" description="Basic and acidic residues" evidence="12">
    <location>
        <begin position="467"/>
        <end position="480"/>
    </location>
</feature>
<evidence type="ECO:0000256" key="8">
    <source>
        <dbReference type="ARBA" id="ARBA00023315"/>
    </source>
</evidence>
<keyword evidence="5 11" id="KW-0472">Membrane</keyword>
<comment type="subcellular location">
    <subcellularLocation>
        <location evidence="1">Membrane</location>
        <topology evidence="1">Multi-pass membrane protein</topology>
    </subcellularLocation>
</comment>
<feature type="transmembrane region" description="Helical" evidence="11">
    <location>
        <begin position="12"/>
        <end position="32"/>
    </location>
</feature>
<dbReference type="EMBL" id="JAODAN010000010">
    <property type="protein sequence ID" value="KAK1921892.1"/>
    <property type="molecule type" value="Genomic_DNA"/>
</dbReference>
<reference evidence="14" key="1">
    <citation type="submission" date="2023-02" db="EMBL/GenBank/DDBJ databases">
        <title>Identification and recombinant expression of a fungal hydrolase from Papiliotrema laurentii that hydrolyzes apple cutin and clears colloidal polyester polyurethane.</title>
        <authorList>
            <consortium name="DOE Joint Genome Institute"/>
            <person name="Roman V.A."/>
            <person name="Bojanowski C."/>
            <person name="Crable B.R."/>
            <person name="Wagner D.N."/>
            <person name="Hung C.S."/>
            <person name="Nadeau L.J."/>
            <person name="Schratz L."/>
            <person name="Haridas S."/>
            <person name="Pangilinan J."/>
            <person name="Lipzen A."/>
            <person name="Na H."/>
            <person name="Yan M."/>
            <person name="Ng V."/>
            <person name="Grigoriev I.V."/>
            <person name="Spatafora J.W."/>
            <person name="Barlow D."/>
            <person name="Biffinger J."/>
            <person name="Kelley-Loughnane N."/>
            <person name="Varaljay V.A."/>
            <person name="Crookes-Goodson W.J."/>
        </authorList>
    </citation>
    <scope>NUCLEOTIDE SEQUENCE</scope>
    <source>
        <strain evidence="14">5307AH</strain>
    </source>
</reference>
<evidence type="ECO:0000256" key="12">
    <source>
        <dbReference type="SAM" id="MobiDB-lite"/>
    </source>
</evidence>
<evidence type="ECO:0000256" key="4">
    <source>
        <dbReference type="ARBA" id="ARBA00022989"/>
    </source>
</evidence>